<protein>
    <submittedName>
        <fullName evidence="1">Uncharacterized protein</fullName>
    </submittedName>
</protein>
<accession>A0AAZ3P1U2</accession>
<dbReference type="AlphaFoldDB" id="A0AAZ3P1U2"/>
<evidence type="ECO:0000313" key="1">
    <source>
        <dbReference type="Ensembl" id="ENSOTSP00005110657.1"/>
    </source>
</evidence>
<reference evidence="1" key="3">
    <citation type="submission" date="2025-09" db="UniProtKB">
        <authorList>
            <consortium name="Ensembl"/>
        </authorList>
    </citation>
    <scope>IDENTIFICATION</scope>
</reference>
<evidence type="ECO:0000313" key="2">
    <source>
        <dbReference type="Proteomes" id="UP000694402"/>
    </source>
</evidence>
<proteinExistence type="predicted"/>
<organism evidence="1 2">
    <name type="scientific">Oncorhynchus tshawytscha</name>
    <name type="common">Chinook salmon</name>
    <name type="synonym">Salmo tshawytscha</name>
    <dbReference type="NCBI Taxonomy" id="74940"/>
    <lineage>
        <taxon>Eukaryota</taxon>
        <taxon>Metazoa</taxon>
        <taxon>Chordata</taxon>
        <taxon>Craniata</taxon>
        <taxon>Vertebrata</taxon>
        <taxon>Euteleostomi</taxon>
        <taxon>Actinopterygii</taxon>
        <taxon>Neopterygii</taxon>
        <taxon>Teleostei</taxon>
        <taxon>Protacanthopterygii</taxon>
        <taxon>Salmoniformes</taxon>
        <taxon>Salmonidae</taxon>
        <taxon>Salmoninae</taxon>
        <taxon>Oncorhynchus</taxon>
    </lineage>
</organism>
<dbReference type="GeneTree" id="ENSGT00960000186715"/>
<dbReference type="Proteomes" id="UP000694402">
    <property type="component" value="Unassembled WGS sequence"/>
</dbReference>
<reference evidence="1" key="2">
    <citation type="submission" date="2025-08" db="UniProtKB">
        <authorList>
            <consortium name="Ensembl"/>
        </authorList>
    </citation>
    <scope>IDENTIFICATION</scope>
</reference>
<name>A0AAZ3P1U2_ONCTS</name>
<keyword evidence="2" id="KW-1185">Reference proteome</keyword>
<dbReference type="Ensembl" id="ENSOTST00005009153.2">
    <property type="protein sequence ID" value="ENSOTSP00005110657.1"/>
    <property type="gene ID" value="ENSOTSG00005004564.2"/>
</dbReference>
<reference evidence="2" key="1">
    <citation type="journal article" date="2018" name="PLoS ONE">
        <title>Chinook salmon (Oncorhynchus tshawytscha) genome and transcriptome.</title>
        <authorList>
            <person name="Christensen K.A."/>
            <person name="Leong J.S."/>
            <person name="Sakhrani D."/>
            <person name="Biagi C.A."/>
            <person name="Minkley D.R."/>
            <person name="Withler R.E."/>
            <person name="Rondeau E.B."/>
            <person name="Koop B.F."/>
            <person name="Devlin R.H."/>
        </authorList>
    </citation>
    <scope>NUCLEOTIDE SEQUENCE [LARGE SCALE GENOMIC DNA]</scope>
</reference>
<sequence length="170" mass="19231">MHRLLLPVKIVIVRYGVGAERVGPDVWVESILHREPGTWGGTFRYLHSDVCLRESGGIVVDIHHLDLHAEKLERVLQKHLEVQVARYCLPAYLLPVYFLLNIKIPVLQVHIQVRVPRAGHSLEAAGGKFGDVQPQIFRDIPNDGPVFLLLRKREAQLAHGKRMILSAPLL</sequence>